<name>A0ABV3JR71_STRON</name>
<keyword evidence="2" id="KW-1185">Reference proteome</keyword>
<proteinExistence type="predicted"/>
<sequence length="59" mass="6095">MIMMVSAADREAARGLAADVGLAAAPAQALDVATTPIAVIIRNTARLGASSRYRVIRSL</sequence>
<comment type="caution">
    <text evidence="1">The sequence shown here is derived from an EMBL/GenBank/DDBJ whole genome shotgun (WGS) entry which is preliminary data.</text>
</comment>
<evidence type="ECO:0000313" key="1">
    <source>
        <dbReference type="EMBL" id="MEV5505339.1"/>
    </source>
</evidence>
<accession>A0ABV3JR71</accession>
<protein>
    <submittedName>
        <fullName evidence="1">Uncharacterized protein</fullName>
    </submittedName>
</protein>
<evidence type="ECO:0000313" key="2">
    <source>
        <dbReference type="Proteomes" id="UP001552594"/>
    </source>
</evidence>
<dbReference type="EMBL" id="JBFAUK010000002">
    <property type="protein sequence ID" value="MEV5505339.1"/>
    <property type="molecule type" value="Genomic_DNA"/>
</dbReference>
<dbReference type="Proteomes" id="UP001552594">
    <property type="component" value="Unassembled WGS sequence"/>
</dbReference>
<reference evidence="1 2" key="1">
    <citation type="submission" date="2024-06" db="EMBL/GenBank/DDBJ databases">
        <title>The Natural Products Discovery Center: Release of the First 8490 Sequenced Strains for Exploring Actinobacteria Biosynthetic Diversity.</title>
        <authorList>
            <person name="Kalkreuter E."/>
            <person name="Kautsar S.A."/>
            <person name="Yang D."/>
            <person name="Bader C.D."/>
            <person name="Teijaro C.N."/>
            <person name="Fluegel L."/>
            <person name="Davis C.M."/>
            <person name="Simpson J.R."/>
            <person name="Lauterbach L."/>
            <person name="Steele A.D."/>
            <person name="Gui C."/>
            <person name="Meng S."/>
            <person name="Li G."/>
            <person name="Viehrig K."/>
            <person name="Ye F."/>
            <person name="Su P."/>
            <person name="Kiefer A.F."/>
            <person name="Nichols A."/>
            <person name="Cepeda A.J."/>
            <person name="Yan W."/>
            <person name="Fan B."/>
            <person name="Jiang Y."/>
            <person name="Adhikari A."/>
            <person name="Zheng C.-J."/>
            <person name="Schuster L."/>
            <person name="Cowan T.M."/>
            <person name="Smanski M.J."/>
            <person name="Chevrette M.G."/>
            <person name="De Carvalho L.P.S."/>
            <person name="Shen B."/>
        </authorList>
    </citation>
    <scope>NUCLEOTIDE SEQUENCE [LARGE SCALE GENOMIC DNA]</scope>
    <source>
        <strain evidence="1 2">NPDC052347</strain>
    </source>
</reference>
<gene>
    <name evidence="1" type="ORF">AB0L16_02540</name>
</gene>
<dbReference type="RefSeq" id="WP_153068567.1">
    <property type="nucleotide sequence ID" value="NZ_JBFAUK010000002.1"/>
</dbReference>
<organism evidence="1 2">
    <name type="scientific">Streptomyces orinoci</name>
    <name type="common">Streptoverticillium orinoci</name>
    <dbReference type="NCBI Taxonomy" id="67339"/>
    <lineage>
        <taxon>Bacteria</taxon>
        <taxon>Bacillati</taxon>
        <taxon>Actinomycetota</taxon>
        <taxon>Actinomycetes</taxon>
        <taxon>Kitasatosporales</taxon>
        <taxon>Streptomycetaceae</taxon>
        <taxon>Streptomyces</taxon>
    </lineage>
</organism>